<feature type="compositionally biased region" description="Low complexity" evidence="1">
    <location>
        <begin position="91"/>
        <end position="102"/>
    </location>
</feature>
<keyword evidence="3" id="KW-1185">Reference proteome</keyword>
<organism evidence="2 3">
    <name type="scientific">Stephania yunnanensis</name>
    <dbReference type="NCBI Taxonomy" id="152371"/>
    <lineage>
        <taxon>Eukaryota</taxon>
        <taxon>Viridiplantae</taxon>
        <taxon>Streptophyta</taxon>
        <taxon>Embryophyta</taxon>
        <taxon>Tracheophyta</taxon>
        <taxon>Spermatophyta</taxon>
        <taxon>Magnoliopsida</taxon>
        <taxon>Ranunculales</taxon>
        <taxon>Menispermaceae</taxon>
        <taxon>Menispermoideae</taxon>
        <taxon>Cissampelideae</taxon>
        <taxon>Stephania</taxon>
    </lineage>
</organism>
<evidence type="ECO:0000256" key="1">
    <source>
        <dbReference type="SAM" id="MobiDB-lite"/>
    </source>
</evidence>
<accession>A0AAP0J668</accession>
<feature type="region of interest" description="Disordered" evidence="1">
    <location>
        <begin position="1"/>
        <end position="141"/>
    </location>
</feature>
<dbReference type="EMBL" id="JBBNAF010000007">
    <property type="protein sequence ID" value="KAK9128234.1"/>
    <property type="molecule type" value="Genomic_DNA"/>
</dbReference>
<comment type="caution">
    <text evidence="2">The sequence shown here is derived from an EMBL/GenBank/DDBJ whole genome shotgun (WGS) entry which is preliminary data.</text>
</comment>
<gene>
    <name evidence="2" type="ORF">Syun_017031</name>
</gene>
<feature type="compositionally biased region" description="Basic residues" evidence="1">
    <location>
        <begin position="18"/>
        <end position="34"/>
    </location>
</feature>
<proteinExistence type="predicted"/>
<feature type="compositionally biased region" description="Basic residues" evidence="1">
    <location>
        <begin position="118"/>
        <end position="127"/>
    </location>
</feature>
<dbReference type="AlphaFoldDB" id="A0AAP0J668"/>
<reference evidence="2 3" key="1">
    <citation type="submission" date="2024-01" db="EMBL/GenBank/DDBJ databases">
        <title>Genome assemblies of Stephania.</title>
        <authorList>
            <person name="Yang L."/>
        </authorList>
    </citation>
    <scope>NUCLEOTIDE SEQUENCE [LARGE SCALE GENOMIC DNA]</scope>
    <source>
        <strain evidence="2">YNDBR</strain>
        <tissue evidence="2">Leaf</tissue>
    </source>
</reference>
<dbReference type="Proteomes" id="UP001420932">
    <property type="component" value="Unassembled WGS sequence"/>
</dbReference>
<sequence length="171" mass="18935">MERLPHLAATNCDEERRTSRRLHSQRRQRAKQRQRANPAAVNNEHGDQLARGDGCRASDEEQRPAVGTAQAAVAEGPSSGKGFRRSDEQPRPAAVPAQAATAEGDVDGDGFRGSGDSRRRRLQRRRGQTTPPPADEMTTCSDDRQCSDLWVLERVFGSGDRGRRELTVGWF</sequence>
<feature type="compositionally biased region" description="Basic and acidic residues" evidence="1">
    <location>
        <begin position="44"/>
        <end position="63"/>
    </location>
</feature>
<protein>
    <submittedName>
        <fullName evidence="2">Uncharacterized protein</fullName>
    </submittedName>
</protein>
<evidence type="ECO:0000313" key="2">
    <source>
        <dbReference type="EMBL" id="KAK9128234.1"/>
    </source>
</evidence>
<name>A0AAP0J668_9MAGN</name>
<evidence type="ECO:0000313" key="3">
    <source>
        <dbReference type="Proteomes" id="UP001420932"/>
    </source>
</evidence>